<gene>
    <name evidence="3" type="ORF">DES53_108278</name>
</gene>
<protein>
    <submittedName>
        <fullName evidence="3">ArsR family transcriptional regulator</fullName>
    </submittedName>
</protein>
<dbReference type="InterPro" id="IPR001845">
    <property type="entry name" value="HTH_ArsR_DNA-bd_dom"/>
</dbReference>
<accession>A0A366HDP7</accession>
<dbReference type="InterPro" id="IPR011991">
    <property type="entry name" value="ArsR-like_HTH"/>
</dbReference>
<dbReference type="SMART" id="SM00418">
    <property type="entry name" value="HTH_ARSR"/>
    <property type="match status" value="1"/>
</dbReference>
<comment type="caution">
    <text evidence="3">The sequence shown here is derived from an EMBL/GenBank/DDBJ whole genome shotgun (WGS) entry which is preliminary data.</text>
</comment>
<evidence type="ECO:0000313" key="3">
    <source>
        <dbReference type="EMBL" id="RBP40571.1"/>
    </source>
</evidence>
<dbReference type="InterPro" id="IPR036390">
    <property type="entry name" value="WH_DNA-bd_sf"/>
</dbReference>
<dbReference type="NCBIfam" id="NF033788">
    <property type="entry name" value="HTH_metalloreg"/>
    <property type="match status" value="1"/>
</dbReference>
<feature type="domain" description="HTH arsR-type" evidence="2">
    <location>
        <begin position="1"/>
        <end position="95"/>
    </location>
</feature>
<evidence type="ECO:0000259" key="2">
    <source>
        <dbReference type="PROSITE" id="PS50987"/>
    </source>
</evidence>
<name>A0A366HDP7_9BACT</name>
<sequence>MVEYDSDLLDKTFGALADPTRRRILAQLSEGEICVTDLAKPHAMSLAAVSKHVIVLERAGLVKRRKDGRVHSLALDAKPMEEAQAWLDSYRQFWTANLDGFEKYLEKLQPNKETKPDDDAPTHTHN</sequence>
<dbReference type="RefSeq" id="WP_113960425.1">
    <property type="nucleotide sequence ID" value="NZ_QNRR01000008.1"/>
</dbReference>
<dbReference type="AlphaFoldDB" id="A0A366HDP7"/>
<dbReference type="EMBL" id="QNRR01000008">
    <property type="protein sequence ID" value="RBP40571.1"/>
    <property type="molecule type" value="Genomic_DNA"/>
</dbReference>
<dbReference type="PANTHER" id="PTHR38600:SF2">
    <property type="entry name" value="SLL0088 PROTEIN"/>
    <property type="match status" value="1"/>
</dbReference>
<evidence type="ECO:0000313" key="4">
    <source>
        <dbReference type="Proteomes" id="UP000253426"/>
    </source>
</evidence>
<feature type="region of interest" description="Disordered" evidence="1">
    <location>
        <begin position="107"/>
        <end position="126"/>
    </location>
</feature>
<dbReference type="OrthoDB" id="9799175at2"/>
<organism evidence="3 4">
    <name type="scientific">Roseimicrobium gellanilyticum</name>
    <dbReference type="NCBI Taxonomy" id="748857"/>
    <lineage>
        <taxon>Bacteria</taxon>
        <taxon>Pseudomonadati</taxon>
        <taxon>Verrucomicrobiota</taxon>
        <taxon>Verrucomicrobiia</taxon>
        <taxon>Verrucomicrobiales</taxon>
        <taxon>Verrucomicrobiaceae</taxon>
        <taxon>Roseimicrobium</taxon>
    </lineage>
</organism>
<dbReference type="GO" id="GO:0003700">
    <property type="term" value="F:DNA-binding transcription factor activity"/>
    <property type="evidence" value="ECO:0007669"/>
    <property type="project" value="InterPro"/>
</dbReference>
<reference evidence="3 4" key="1">
    <citation type="submission" date="2018-06" db="EMBL/GenBank/DDBJ databases">
        <title>Genomic Encyclopedia of Type Strains, Phase IV (KMG-IV): sequencing the most valuable type-strain genomes for metagenomic binning, comparative biology and taxonomic classification.</title>
        <authorList>
            <person name="Goeker M."/>
        </authorList>
    </citation>
    <scope>NUCLEOTIDE SEQUENCE [LARGE SCALE GENOMIC DNA]</scope>
    <source>
        <strain evidence="3 4">DSM 25532</strain>
    </source>
</reference>
<dbReference type="PROSITE" id="PS50987">
    <property type="entry name" value="HTH_ARSR_2"/>
    <property type="match status" value="1"/>
</dbReference>
<evidence type="ECO:0000256" key="1">
    <source>
        <dbReference type="SAM" id="MobiDB-lite"/>
    </source>
</evidence>
<dbReference type="PRINTS" id="PR00778">
    <property type="entry name" value="HTHARSR"/>
</dbReference>
<dbReference type="SUPFAM" id="SSF46785">
    <property type="entry name" value="Winged helix' DNA-binding domain"/>
    <property type="match status" value="1"/>
</dbReference>
<dbReference type="InterPro" id="IPR036388">
    <property type="entry name" value="WH-like_DNA-bd_sf"/>
</dbReference>
<dbReference type="Gene3D" id="1.10.10.10">
    <property type="entry name" value="Winged helix-like DNA-binding domain superfamily/Winged helix DNA-binding domain"/>
    <property type="match status" value="1"/>
</dbReference>
<dbReference type="Pfam" id="PF01022">
    <property type="entry name" value="HTH_5"/>
    <property type="match status" value="1"/>
</dbReference>
<dbReference type="PANTHER" id="PTHR38600">
    <property type="entry name" value="TRANSCRIPTIONAL REGULATORY PROTEIN"/>
    <property type="match status" value="1"/>
</dbReference>
<keyword evidence="4" id="KW-1185">Reference proteome</keyword>
<dbReference type="CDD" id="cd00090">
    <property type="entry name" value="HTH_ARSR"/>
    <property type="match status" value="1"/>
</dbReference>
<dbReference type="Proteomes" id="UP000253426">
    <property type="component" value="Unassembled WGS sequence"/>
</dbReference>
<proteinExistence type="predicted"/>